<organism evidence="1">
    <name type="scientific">Panicum hallii</name>
    <dbReference type="NCBI Taxonomy" id="206008"/>
    <lineage>
        <taxon>Eukaryota</taxon>
        <taxon>Viridiplantae</taxon>
        <taxon>Streptophyta</taxon>
        <taxon>Embryophyta</taxon>
        <taxon>Tracheophyta</taxon>
        <taxon>Spermatophyta</taxon>
        <taxon>Magnoliopsida</taxon>
        <taxon>Liliopsida</taxon>
        <taxon>Poales</taxon>
        <taxon>Poaceae</taxon>
        <taxon>PACMAD clade</taxon>
        <taxon>Panicoideae</taxon>
        <taxon>Panicodae</taxon>
        <taxon>Paniceae</taxon>
        <taxon>Panicinae</taxon>
        <taxon>Panicum</taxon>
        <taxon>Panicum sect. Panicum</taxon>
    </lineage>
</organism>
<name>A0A2T8I0L4_9POAL</name>
<dbReference type="Proteomes" id="UP000243499">
    <property type="component" value="Chromosome 9"/>
</dbReference>
<reference evidence="1" key="1">
    <citation type="submission" date="2018-04" db="EMBL/GenBank/DDBJ databases">
        <title>WGS assembly of Panicum hallii.</title>
        <authorList>
            <person name="Lovell J."/>
            <person name="Jenkins J."/>
            <person name="Lowry D."/>
            <person name="Mamidi S."/>
            <person name="Sreedasyam A."/>
            <person name="Weng X."/>
            <person name="Barry K."/>
            <person name="Bonette J."/>
            <person name="Campitelli B."/>
            <person name="Daum C."/>
            <person name="Gordon S."/>
            <person name="Gould B."/>
            <person name="Lipzen A."/>
            <person name="Macqueen A."/>
            <person name="Palacio-Mejia J."/>
            <person name="Plott C."/>
            <person name="Shakirov E."/>
            <person name="Shu S."/>
            <person name="Yoshinaga Y."/>
            <person name="Zane M."/>
            <person name="Rokhsar D."/>
            <person name="Grimwood J."/>
            <person name="Schmutz J."/>
            <person name="Juenger T."/>
        </authorList>
    </citation>
    <scope>NUCLEOTIDE SEQUENCE [LARGE SCALE GENOMIC DNA]</scope>
    <source>
        <strain evidence="1">FIL2</strain>
    </source>
</reference>
<protein>
    <submittedName>
        <fullName evidence="1">Uncharacterized protein</fullName>
    </submittedName>
</protein>
<sequence length="50" mass="5884">MIRKLGCDEQLSILLEIFFKKMIRLLYAKNLETHQCLLVNKTSSINIECK</sequence>
<dbReference type="AlphaFoldDB" id="A0A2T8I0L4"/>
<dbReference type="Gramene" id="PVH31201">
    <property type="protein sequence ID" value="PVH31201"/>
    <property type="gene ID" value="PAHAL_9G080400"/>
</dbReference>
<accession>A0A2T8I0L4</accession>
<evidence type="ECO:0000313" key="1">
    <source>
        <dbReference type="EMBL" id="PVH31201.1"/>
    </source>
</evidence>
<proteinExistence type="predicted"/>
<dbReference type="EMBL" id="CM008054">
    <property type="protein sequence ID" value="PVH31201.1"/>
    <property type="molecule type" value="Genomic_DNA"/>
</dbReference>
<gene>
    <name evidence="1" type="ORF">PAHAL_9G080400</name>
</gene>